<reference evidence="2" key="1">
    <citation type="submission" date="2020-08" db="EMBL/GenBank/DDBJ databases">
        <title>Genome public.</title>
        <authorList>
            <person name="Liu C."/>
            <person name="Sun Q."/>
        </authorList>
    </citation>
    <scope>NUCLEOTIDE SEQUENCE</scope>
    <source>
        <strain evidence="2">NSJ-31</strain>
    </source>
</reference>
<evidence type="ECO:0000256" key="1">
    <source>
        <dbReference type="SAM" id="MobiDB-lite"/>
    </source>
</evidence>
<dbReference type="RefSeq" id="WP_249283420.1">
    <property type="nucleotide sequence ID" value="NZ_JACRST010000018.1"/>
</dbReference>
<dbReference type="Proteomes" id="UP000653127">
    <property type="component" value="Unassembled WGS sequence"/>
</dbReference>
<gene>
    <name evidence="2" type="ORF">H8711_10620</name>
</gene>
<accession>A0A926E0I9</accession>
<feature type="region of interest" description="Disordered" evidence="1">
    <location>
        <begin position="88"/>
        <end position="109"/>
    </location>
</feature>
<evidence type="ECO:0000313" key="3">
    <source>
        <dbReference type="Proteomes" id="UP000653127"/>
    </source>
</evidence>
<proteinExistence type="predicted"/>
<organism evidence="2 3">
    <name type="scientific">Ligaoa zhengdingensis</name>
    <dbReference type="NCBI Taxonomy" id="2763658"/>
    <lineage>
        <taxon>Bacteria</taxon>
        <taxon>Bacillati</taxon>
        <taxon>Bacillota</taxon>
        <taxon>Clostridia</taxon>
        <taxon>Eubacteriales</taxon>
        <taxon>Oscillospiraceae</taxon>
        <taxon>Ligaoa</taxon>
    </lineage>
</organism>
<sequence length="229" mass="23976">MNDLTSNPWVSPMQQSCPNCQPPVSTRAFASDTVSGNNPFLWWQQGIDTNADTAARTAGAAGVPNQQMISAGMNPNQLGRSTALTSPALTSQQPLPGGLPPTESTSNIADLGLSAPSAASAQAGGQENPITLAQLTAGGQPELPGLTAISLGNQPTAINLESLQYLNGFLLTQLGRSCTVTFLIGTSTMDVRSGTLVGVGANYILLNEFETNDIVACDFYSIKFIKFYY</sequence>
<name>A0A926E0I9_9FIRM</name>
<dbReference type="AlphaFoldDB" id="A0A926E0I9"/>
<keyword evidence="3" id="KW-1185">Reference proteome</keyword>
<dbReference type="EMBL" id="JACRST010000018">
    <property type="protein sequence ID" value="MBC8547378.1"/>
    <property type="molecule type" value="Genomic_DNA"/>
</dbReference>
<evidence type="ECO:0000313" key="2">
    <source>
        <dbReference type="EMBL" id="MBC8547378.1"/>
    </source>
</evidence>
<protein>
    <submittedName>
        <fullName evidence="2">Uncharacterized protein</fullName>
    </submittedName>
</protein>
<comment type="caution">
    <text evidence="2">The sequence shown here is derived from an EMBL/GenBank/DDBJ whole genome shotgun (WGS) entry which is preliminary data.</text>
</comment>